<protein>
    <submittedName>
        <fullName evidence="2">Uncharacterized protein</fullName>
    </submittedName>
</protein>
<keyword evidence="3" id="KW-1185">Reference proteome</keyword>
<feature type="compositionally biased region" description="Acidic residues" evidence="1">
    <location>
        <begin position="577"/>
        <end position="602"/>
    </location>
</feature>
<feature type="region of interest" description="Disordered" evidence="1">
    <location>
        <begin position="1"/>
        <end position="65"/>
    </location>
</feature>
<feature type="region of interest" description="Disordered" evidence="1">
    <location>
        <begin position="252"/>
        <end position="281"/>
    </location>
</feature>
<organism evidence="2 3">
    <name type="scientific">Kwoniella heveanensis BCC8398</name>
    <dbReference type="NCBI Taxonomy" id="1296120"/>
    <lineage>
        <taxon>Eukaryota</taxon>
        <taxon>Fungi</taxon>
        <taxon>Dikarya</taxon>
        <taxon>Basidiomycota</taxon>
        <taxon>Agaricomycotina</taxon>
        <taxon>Tremellomycetes</taxon>
        <taxon>Tremellales</taxon>
        <taxon>Cryptococcaceae</taxon>
        <taxon>Kwoniella</taxon>
    </lineage>
</organism>
<gene>
    <name evidence="2" type="ORF">I316_06763</name>
</gene>
<feature type="compositionally biased region" description="Basic residues" evidence="1">
    <location>
        <begin position="449"/>
        <end position="459"/>
    </location>
</feature>
<feature type="compositionally biased region" description="Basic and acidic residues" evidence="1">
    <location>
        <begin position="563"/>
        <end position="576"/>
    </location>
</feature>
<feature type="region of interest" description="Disordered" evidence="1">
    <location>
        <begin position="104"/>
        <end position="193"/>
    </location>
</feature>
<dbReference type="Proteomes" id="UP000092666">
    <property type="component" value="Unassembled WGS sequence"/>
</dbReference>
<feature type="compositionally biased region" description="Polar residues" evidence="1">
    <location>
        <begin position="461"/>
        <end position="481"/>
    </location>
</feature>
<feature type="compositionally biased region" description="Low complexity" evidence="1">
    <location>
        <begin position="395"/>
        <end position="406"/>
    </location>
</feature>
<feature type="compositionally biased region" description="Polar residues" evidence="1">
    <location>
        <begin position="45"/>
        <end position="58"/>
    </location>
</feature>
<feature type="compositionally biased region" description="Low complexity" evidence="1">
    <location>
        <begin position="252"/>
        <end position="269"/>
    </location>
</feature>
<evidence type="ECO:0000313" key="2">
    <source>
        <dbReference type="EMBL" id="OCF31564.1"/>
    </source>
</evidence>
<feature type="compositionally biased region" description="Polar residues" evidence="1">
    <location>
        <begin position="140"/>
        <end position="167"/>
    </location>
</feature>
<evidence type="ECO:0000256" key="1">
    <source>
        <dbReference type="SAM" id="MobiDB-lite"/>
    </source>
</evidence>
<accession>A0A1B9GKH4</accession>
<feature type="compositionally biased region" description="Low complexity" evidence="1">
    <location>
        <begin position="424"/>
        <end position="440"/>
    </location>
</feature>
<dbReference type="EMBL" id="KV700133">
    <property type="protein sequence ID" value="OCF31564.1"/>
    <property type="molecule type" value="Genomic_DNA"/>
</dbReference>
<dbReference type="OrthoDB" id="2507488at2759"/>
<name>A0A1B9GKH4_9TREE</name>
<feature type="compositionally biased region" description="Low complexity" evidence="1">
    <location>
        <begin position="1"/>
        <end position="34"/>
    </location>
</feature>
<evidence type="ECO:0000313" key="3">
    <source>
        <dbReference type="Proteomes" id="UP000092666"/>
    </source>
</evidence>
<feature type="compositionally biased region" description="Pro residues" evidence="1">
    <location>
        <begin position="407"/>
        <end position="416"/>
    </location>
</feature>
<dbReference type="AlphaFoldDB" id="A0A1B9GKH4"/>
<feature type="region of interest" description="Disordered" evidence="1">
    <location>
        <begin position="395"/>
        <end position="486"/>
    </location>
</feature>
<reference evidence="2 3" key="1">
    <citation type="submission" date="2013-07" db="EMBL/GenBank/DDBJ databases">
        <title>The Genome Sequence of Cryptococcus heveanensis BCC8398.</title>
        <authorList>
            <consortium name="The Broad Institute Genome Sequencing Platform"/>
            <person name="Cuomo C."/>
            <person name="Litvintseva A."/>
            <person name="Chen Y."/>
            <person name="Heitman J."/>
            <person name="Sun S."/>
            <person name="Springer D."/>
            <person name="Dromer F."/>
            <person name="Young S.K."/>
            <person name="Zeng Q."/>
            <person name="Gargeya S."/>
            <person name="Fitzgerald M."/>
            <person name="Abouelleil A."/>
            <person name="Alvarado L."/>
            <person name="Berlin A.M."/>
            <person name="Chapman S.B."/>
            <person name="Dewar J."/>
            <person name="Goldberg J."/>
            <person name="Griggs A."/>
            <person name="Gujja S."/>
            <person name="Hansen M."/>
            <person name="Howarth C."/>
            <person name="Imamovic A."/>
            <person name="Larimer J."/>
            <person name="McCowan C."/>
            <person name="Murphy C."/>
            <person name="Pearson M."/>
            <person name="Priest M."/>
            <person name="Roberts A."/>
            <person name="Saif S."/>
            <person name="Shea T."/>
            <person name="Sykes S."/>
            <person name="Wortman J."/>
            <person name="Nusbaum C."/>
            <person name="Birren B."/>
        </authorList>
    </citation>
    <scope>NUCLEOTIDE SEQUENCE [LARGE SCALE GENOMIC DNA]</scope>
    <source>
        <strain evidence="2 3">BCC8398</strain>
    </source>
</reference>
<sequence length="617" mass="66921">MGGKVAAAGLPPLPPLLTISSSASAPSTDPTTRPIHPAPARRLSRTPNSNLGINQSHGHNYGAEVDDEMFHPDLDIANGGGRGGKKRKIPGFEQTAWEMSMRMSDSAGKSADGQDDEHGNGHAIAQTSAGSQADAKLNGDPSSATTVNPSNSTAVTSGSDNTATGSDKGSAPAEAGTGADLKESSAPAAEANAKTGTVFVRQNLKALKASYLREYRKRLFLRRKAAFITLYLDAHNIINNTLPAPASATAAKTSATGSNSNHNSTSGSSVQPNKAKPSAMNGIGKLPDVIEFEKLLPVLNDMGVECWSPDRPGWRDGDDKMQPVRWRRTKRTRAAHRKPVERKGWMPEGSFEFEMECEASRALRAKMKQKTALLRLADELRDLILAANKSTITTTTTTTMTTTTTPGPTPASPPPSENQLQTHAEAQAQAQSQPMSQAPSKDSTETSKGKKKPKKKKRSVLANQSNPHHVNNYRPSRTVSPHSDPYEPYSHHLSLFSPPSMAFLAARPRSSARPEQPFVVRPAEDDYICSFCEYDLYYGSEKSRRLAIRRRRREIKRKETIKNKARNVAEGRGKLNDEDDDGDYVSGEEDDEYDEDDEDGDAFADQACQDDGHGRCT</sequence>
<proteinExistence type="predicted"/>
<feature type="region of interest" description="Disordered" evidence="1">
    <location>
        <begin position="563"/>
        <end position="617"/>
    </location>
</feature>
<reference evidence="3" key="2">
    <citation type="submission" date="2013-12" db="EMBL/GenBank/DDBJ databases">
        <title>Evolution of pathogenesis and genome organization in the Tremellales.</title>
        <authorList>
            <person name="Cuomo C."/>
            <person name="Litvintseva A."/>
            <person name="Heitman J."/>
            <person name="Chen Y."/>
            <person name="Sun S."/>
            <person name="Springer D."/>
            <person name="Dromer F."/>
            <person name="Young S."/>
            <person name="Zeng Q."/>
            <person name="Chapman S."/>
            <person name="Gujja S."/>
            <person name="Saif S."/>
            <person name="Birren B."/>
        </authorList>
    </citation>
    <scope>NUCLEOTIDE SEQUENCE [LARGE SCALE GENOMIC DNA]</scope>
    <source>
        <strain evidence="3">BCC8398</strain>
    </source>
</reference>